<dbReference type="InterPro" id="IPR018483">
    <property type="entry name" value="Carb_kinase_FGGY_CS"/>
</dbReference>
<dbReference type="InterPro" id="IPR018485">
    <property type="entry name" value="FGGY_C"/>
</dbReference>
<feature type="binding site" evidence="8">
    <location>
        <begin position="75"/>
        <end position="76"/>
    </location>
    <ligand>
        <name>substrate</name>
    </ligand>
</feature>
<dbReference type="eggNOG" id="COG1070">
    <property type="taxonomic scope" value="Bacteria"/>
</dbReference>
<evidence type="ECO:0000259" key="12">
    <source>
        <dbReference type="Pfam" id="PF02782"/>
    </source>
</evidence>
<accession>A0A0A0K3H2</accession>
<proteinExistence type="inferred from homology"/>
<dbReference type="PROSITE" id="PS00445">
    <property type="entry name" value="FGGY_KINASES_2"/>
    <property type="match status" value="1"/>
</dbReference>
<dbReference type="AlphaFoldDB" id="A0A0A0K3H2"/>
<comment type="caution">
    <text evidence="13">The sequence shown here is derived from an EMBL/GenBank/DDBJ whole genome shotgun (WGS) entry which is preliminary data.</text>
</comment>
<dbReference type="NCBIfam" id="TIGR01312">
    <property type="entry name" value="XylB"/>
    <property type="match status" value="1"/>
</dbReference>
<evidence type="ECO:0000256" key="8">
    <source>
        <dbReference type="HAMAP-Rule" id="MF_02220"/>
    </source>
</evidence>
<keyword evidence="5 8" id="KW-0418">Kinase</keyword>
<evidence type="ECO:0000256" key="5">
    <source>
        <dbReference type="ARBA" id="ARBA00022777"/>
    </source>
</evidence>
<evidence type="ECO:0000313" key="13">
    <source>
        <dbReference type="EMBL" id="KGN42336.1"/>
    </source>
</evidence>
<dbReference type="PANTHER" id="PTHR43095:SF5">
    <property type="entry name" value="XYLULOSE KINASE"/>
    <property type="match status" value="1"/>
</dbReference>
<keyword evidence="14" id="KW-1185">Reference proteome</keyword>
<dbReference type="GO" id="GO:0005524">
    <property type="term" value="F:ATP binding"/>
    <property type="evidence" value="ECO:0007669"/>
    <property type="project" value="UniProtKB-UniRule"/>
</dbReference>
<evidence type="ECO:0000256" key="6">
    <source>
        <dbReference type="ARBA" id="ARBA00022840"/>
    </source>
</evidence>
<dbReference type="Pfam" id="PF00370">
    <property type="entry name" value="FGGY_N"/>
    <property type="match status" value="1"/>
</dbReference>
<comment type="catalytic activity">
    <reaction evidence="8 10">
        <text>D-xylulose + ATP = D-xylulose 5-phosphate + ADP + H(+)</text>
        <dbReference type="Rhea" id="RHEA:10964"/>
        <dbReference type="ChEBI" id="CHEBI:15378"/>
        <dbReference type="ChEBI" id="CHEBI:17140"/>
        <dbReference type="ChEBI" id="CHEBI:30616"/>
        <dbReference type="ChEBI" id="CHEBI:57737"/>
        <dbReference type="ChEBI" id="CHEBI:456216"/>
        <dbReference type="EC" id="2.7.1.17"/>
    </reaction>
</comment>
<keyword evidence="6 8" id="KW-0067">ATP-binding</keyword>
<dbReference type="GO" id="GO:0005998">
    <property type="term" value="P:xylulose catabolic process"/>
    <property type="evidence" value="ECO:0007669"/>
    <property type="project" value="UniProtKB-UniRule"/>
</dbReference>
<evidence type="ECO:0000256" key="7">
    <source>
        <dbReference type="ARBA" id="ARBA00023277"/>
    </source>
</evidence>
<dbReference type="InterPro" id="IPR006000">
    <property type="entry name" value="Xylulokinase"/>
</dbReference>
<name>A0A0A0K3H2_9MICO</name>
<dbReference type="Pfam" id="PF02782">
    <property type="entry name" value="FGGY_C"/>
    <property type="match status" value="1"/>
</dbReference>
<reference evidence="13 14" key="1">
    <citation type="submission" date="2013-08" db="EMBL/GenBank/DDBJ databases">
        <title>The genome sequence of Knoellia aerolata.</title>
        <authorList>
            <person name="Zhu W."/>
            <person name="Wang G."/>
        </authorList>
    </citation>
    <scope>NUCLEOTIDE SEQUENCE [LARGE SCALE GENOMIC DNA]</scope>
    <source>
        <strain evidence="13 14">DSM 18566</strain>
    </source>
</reference>
<dbReference type="Gene3D" id="3.30.420.40">
    <property type="match status" value="2"/>
</dbReference>
<protein>
    <recommendedName>
        <fullName evidence="8 10">Xylulose kinase</fullName>
        <shortName evidence="8 10">Xylulokinase</shortName>
        <ecNumber evidence="8 10">2.7.1.17</ecNumber>
    </recommendedName>
</protein>
<dbReference type="Proteomes" id="UP000030013">
    <property type="component" value="Unassembled WGS sequence"/>
</dbReference>
<dbReference type="HAMAP" id="MF_02220">
    <property type="entry name" value="XylB"/>
    <property type="match status" value="1"/>
</dbReference>
<feature type="active site" description="Proton acceptor" evidence="8">
    <location>
        <position position="231"/>
    </location>
</feature>
<dbReference type="EMBL" id="AVPL01000006">
    <property type="protein sequence ID" value="KGN42336.1"/>
    <property type="molecule type" value="Genomic_DNA"/>
</dbReference>
<dbReference type="PANTHER" id="PTHR43095">
    <property type="entry name" value="SUGAR KINASE"/>
    <property type="match status" value="1"/>
</dbReference>
<dbReference type="InterPro" id="IPR000577">
    <property type="entry name" value="Carb_kinase_FGGY"/>
</dbReference>
<feature type="domain" description="Carbohydrate kinase FGGY N-terminal" evidence="11">
    <location>
        <begin position="9"/>
        <end position="226"/>
    </location>
</feature>
<dbReference type="InterPro" id="IPR050406">
    <property type="entry name" value="FGGY_Carb_Kinase"/>
</dbReference>
<evidence type="ECO:0000256" key="1">
    <source>
        <dbReference type="ARBA" id="ARBA00009156"/>
    </source>
</evidence>
<gene>
    <name evidence="8 10" type="primary">xylB</name>
    <name evidence="13" type="ORF">N801_00770</name>
</gene>
<organism evidence="13 14">
    <name type="scientific">Knoellia aerolata DSM 18566</name>
    <dbReference type="NCBI Taxonomy" id="1385519"/>
    <lineage>
        <taxon>Bacteria</taxon>
        <taxon>Bacillati</taxon>
        <taxon>Actinomycetota</taxon>
        <taxon>Actinomycetes</taxon>
        <taxon>Micrococcales</taxon>
        <taxon>Intrasporangiaceae</taxon>
        <taxon>Knoellia</taxon>
    </lineage>
</organism>
<evidence type="ECO:0000256" key="4">
    <source>
        <dbReference type="ARBA" id="ARBA00022741"/>
    </source>
</evidence>
<dbReference type="EC" id="2.7.1.17" evidence="8 10"/>
<keyword evidence="7 8" id="KW-0119">Carbohydrate metabolism</keyword>
<dbReference type="InterPro" id="IPR018484">
    <property type="entry name" value="FGGY_N"/>
</dbReference>
<comment type="similarity">
    <text evidence="1 8 9">Belongs to the FGGY kinase family.</text>
</comment>
<dbReference type="OrthoDB" id="9805576at2"/>
<keyword evidence="4 8" id="KW-0547">Nucleotide-binding</keyword>
<evidence type="ECO:0000256" key="2">
    <source>
        <dbReference type="ARBA" id="ARBA00022629"/>
    </source>
</evidence>
<dbReference type="SUPFAM" id="SSF53067">
    <property type="entry name" value="Actin-like ATPase domain"/>
    <property type="match status" value="2"/>
</dbReference>
<evidence type="ECO:0000313" key="14">
    <source>
        <dbReference type="Proteomes" id="UP000030013"/>
    </source>
</evidence>
<dbReference type="GO" id="GO:0004856">
    <property type="term" value="F:D-xylulokinase activity"/>
    <property type="evidence" value="ECO:0007669"/>
    <property type="project" value="UniProtKB-UniRule"/>
</dbReference>
<comment type="function">
    <text evidence="8">Catalyzes the phosphorylation of D-xylulose to D-xylulose 5-phosphate.</text>
</comment>
<evidence type="ECO:0000256" key="9">
    <source>
        <dbReference type="RuleBase" id="RU003733"/>
    </source>
</evidence>
<feature type="site" description="Important for activity" evidence="8">
    <location>
        <position position="13"/>
    </location>
</feature>
<feature type="domain" description="Carbohydrate kinase FGGY C-terminal" evidence="12">
    <location>
        <begin position="246"/>
        <end position="428"/>
    </location>
</feature>
<dbReference type="PIRSF" id="PIRSF000538">
    <property type="entry name" value="GlpK"/>
    <property type="match status" value="1"/>
</dbReference>
<dbReference type="InterPro" id="IPR043129">
    <property type="entry name" value="ATPase_NBD"/>
</dbReference>
<keyword evidence="2 8" id="KW-0859">Xylose metabolism</keyword>
<evidence type="ECO:0000256" key="3">
    <source>
        <dbReference type="ARBA" id="ARBA00022679"/>
    </source>
</evidence>
<dbReference type="RefSeq" id="WP_035933393.1">
    <property type="nucleotide sequence ID" value="NZ_AVPL01000006.1"/>
</dbReference>
<evidence type="ECO:0000256" key="10">
    <source>
        <dbReference type="RuleBase" id="RU364073"/>
    </source>
</evidence>
<evidence type="ECO:0000259" key="11">
    <source>
        <dbReference type="Pfam" id="PF00370"/>
    </source>
</evidence>
<keyword evidence="3 8" id="KW-0808">Transferase</keyword>
<dbReference type="STRING" id="1385519.N801_00770"/>
<sequence>MAIQREQLVAGVDSSTQSCKVVVCDAGTGEVVRQGRASHPDGTEVHPSEWWTAYEAATAGGLLDGVSAIAVGGQQHGMVTLDDADEVVRPALLWNDTRSAPDASDLIDELGGAQRWATEVGVVPVASFTVTKLRWLRRCEPESLERTRTCVLPHDWLTGQILKRGDGFDGWTTDRGDASGTGYWSAGSGDYLPDVLDLAIGRQVGLPRVLGPTEAAGRTGSGLVVAPGTGDNMGAALGLGLRPGDAVISLGTSGTAFARHDAAIADDSGAVASFADATGGFLPLLATLNAARVLTAGASMLGVELAELDRLALAAEPGAGGLSLLPYLDGERTPNLPTATGTLSGLTRANATPENLARAVVEGMLTNLAEALDALRGQGVRVERVLLIGGAAASAAVRSVAADLFEAEVQVPAAGEYVALGAARQAAATLLGTDLPEWEVRTDAVLEPDAAASERTAELRGRYADLRGLLYDRPGP</sequence>
<dbReference type="GO" id="GO:0042732">
    <property type="term" value="P:D-xylose metabolic process"/>
    <property type="evidence" value="ECO:0007669"/>
    <property type="project" value="UniProtKB-KW"/>
</dbReference>